<dbReference type="EMBL" id="JAVJIU010000002">
    <property type="protein sequence ID" value="MDR5589985.1"/>
    <property type="molecule type" value="Genomic_DNA"/>
</dbReference>
<feature type="transmembrane region" description="Helical" evidence="1">
    <location>
        <begin position="126"/>
        <end position="153"/>
    </location>
</feature>
<reference evidence="4" key="1">
    <citation type="submission" date="2023-07" db="EMBL/GenBank/DDBJ databases">
        <title>Christiangramia sp. SM2212., a novel bacterium of the family Flavobacteriaceae isolated from the sea sediment.</title>
        <authorList>
            <person name="Wang J."/>
            <person name="Zhang X."/>
        </authorList>
    </citation>
    <scope>NUCLEOTIDE SEQUENCE [LARGE SCALE GENOMIC DNA]</scope>
    <source>
        <strain evidence="4">SM2212</strain>
    </source>
</reference>
<evidence type="ECO:0000313" key="3">
    <source>
        <dbReference type="EMBL" id="MDR5589985.1"/>
    </source>
</evidence>
<name>A0ABU1ENM4_9FLAO</name>
<evidence type="ECO:0000313" key="4">
    <source>
        <dbReference type="Proteomes" id="UP001257234"/>
    </source>
</evidence>
<accession>A0ABU1ENM4</accession>
<protein>
    <recommendedName>
        <fullName evidence="2">DUF7847 domain-containing protein</fullName>
    </recommendedName>
</protein>
<evidence type="ECO:0000259" key="2">
    <source>
        <dbReference type="Pfam" id="PF25231"/>
    </source>
</evidence>
<comment type="caution">
    <text evidence="3">The sequence shown here is derived from an EMBL/GenBank/DDBJ whole genome shotgun (WGS) entry which is preliminary data.</text>
</comment>
<feature type="transmembrane region" description="Helical" evidence="1">
    <location>
        <begin position="236"/>
        <end position="265"/>
    </location>
</feature>
<organism evidence="3 4">
    <name type="scientific">Christiangramia sediminicola</name>
    <dbReference type="NCBI Taxonomy" id="3073267"/>
    <lineage>
        <taxon>Bacteria</taxon>
        <taxon>Pseudomonadati</taxon>
        <taxon>Bacteroidota</taxon>
        <taxon>Flavobacteriia</taxon>
        <taxon>Flavobacteriales</taxon>
        <taxon>Flavobacteriaceae</taxon>
        <taxon>Christiangramia</taxon>
    </lineage>
</organism>
<gene>
    <name evidence="3" type="ORF">RE431_05010</name>
</gene>
<keyword evidence="1" id="KW-0472">Membrane</keyword>
<dbReference type="RefSeq" id="WP_309560871.1">
    <property type="nucleotide sequence ID" value="NZ_JAVJIU010000002.1"/>
</dbReference>
<sequence>MNQDYIEFKKQRELGEIISITFKFLRENYKSGGKIFLKLVGPAFLLLIAAVTYYAWSTLGTSFLGTAGLNMSDFIISGGLLILAYLLYMTSMTGTIYHIILSYINNNGTIDTSEVSAGLKHDFGKILLVSLISWALILAGTLLLVIPGIYVAIPLSLASAVLVFRNNGAIDSISDCFDLVKSNWWSTFGTLFCVGIIVYLISLVFQLPTIVYMMVKAFVSANEQSASGSFTDQLGTGYIILNVITTIIQYLVYSITPVAIAFIYFNLNEKKNYTGTYETIQNLGKQ</sequence>
<feature type="transmembrane region" description="Helical" evidence="1">
    <location>
        <begin position="188"/>
        <end position="215"/>
    </location>
</feature>
<keyword evidence="1" id="KW-0812">Transmembrane</keyword>
<evidence type="ECO:0000256" key="1">
    <source>
        <dbReference type="SAM" id="Phobius"/>
    </source>
</evidence>
<dbReference type="InterPro" id="IPR057169">
    <property type="entry name" value="DUF7847"/>
</dbReference>
<feature type="domain" description="DUF7847" evidence="2">
    <location>
        <begin position="132"/>
        <end position="264"/>
    </location>
</feature>
<dbReference type="Proteomes" id="UP001257234">
    <property type="component" value="Unassembled WGS sequence"/>
</dbReference>
<keyword evidence="4" id="KW-1185">Reference proteome</keyword>
<feature type="transmembrane region" description="Helical" evidence="1">
    <location>
        <begin position="35"/>
        <end position="56"/>
    </location>
</feature>
<keyword evidence="1" id="KW-1133">Transmembrane helix</keyword>
<proteinExistence type="predicted"/>
<dbReference type="Pfam" id="PF25231">
    <property type="entry name" value="DUF7847"/>
    <property type="match status" value="1"/>
</dbReference>